<feature type="transmembrane region" description="Helical" evidence="6">
    <location>
        <begin position="271"/>
        <end position="293"/>
    </location>
</feature>
<evidence type="ECO:0000256" key="1">
    <source>
        <dbReference type="ARBA" id="ARBA00004651"/>
    </source>
</evidence>
<feature type="transmembrane region" description="Helical" evidence="6">
    <location>
        <begin position="233"/>
        <end position="251"/>
    </location>
</feature>
<dbReference type="InterPro" id="IPR036259">
    <property type="entry name" value="MFS_trans_sf"/>
</dbReference>
<reference evidence="8 9" key="1">
    <citation type="submission" date="2019-02" db="EMBL/GenBank/DDBJ databases">
        <authorList>
            <consortium name="Pathogen Informatics"/>
        </authorList>
    </citation>
    <scope>NUCLEOTIDE SEQUENCE [LARGE SCALE GENOMIC DNA]</scope>
    <source>
        <strain evidence="8 9">3012STDY6756503</strain>
    </source>
</reference>
<evidence type="ECO:0000313" key="9">
    <source>
        <dbReference type="Proteomes" id="UP000360750"/>
    </source>
</evidence>
<keyword evidence="5 6" id="KW-0472">Membrane</keyword>
<feature type="transmembrane region" description="Helical" evidence="6">
    <location>
        <begin position="143"/>
        <end position="162"/>
    </location>
</feature>
<keyword evidence="3 6" id="KW-0812">Transmembrane</keyword>
<feature type="transmembrane region" description="Helical" evidence="6">
    <location>
        <begin position="115"/>
        <end position="136"/>
    </location>
</feature>
<evidence type="ECO:0000256" key="6">
    <source>
        <dbReference type="SAM" id="Phobius"/>
    </source>
</evidence>
<evidence type="ECO:0000256" key="5">
    <source>
        <dbReference type="ARBA" id="ARBA00023136"/>
    </source>
</evidence>
<dbReference type="PROSITE" id="PS50850">
    <property type="entry name" value="MFS"/>
    <property type="match status" value="1"/>
</dbReference>
<dbReference type="Gene3D" id="1.20.1720.10">
    <property type="entry name" value="Multidrug resistance protein D"/>
    <property type="match status" value="1"/>
</dbReference>
<feature type="domain" description="Major facilitator superfamily (MFS) profile" evidence="7">
    <location>
        <begin position="19"/>
        <end position="510"/>
    </location>
</feature>
<gene>
    <name evidence="8" type="primary">stp_6</name>
    <name evidence="8" type="ORF">NCTC8139_02926</name>
</gene>
<dbReference type="Proteomes" id="UP000360750">
    <property type="component" value="Unassembled WGS sequence"/>
</dbReference>
<dbReference type="SUPFAM" id="SSF103473">
    <property type="entry name" value="MFS general substrate transporter"/>
    <property type="match status" value="1"/>
</dbReference>
<evidence type="ECO:0000259" key="7">
    <source>
        <dbReference type="PROSITE" id="PS50850"/>
    </source>
</evidence>
<feature type="transmembrane region" description="Helical" evidence="6">
    <location>
        <begin position="202"/>
        <end position="227"/>
    </location>
</feature>
<feature type="transmembrane region" description="Helical" evidence="6">
    <location>
        <begin position="53"/>
        <end position="73"/>
    </location>
</feature>
<dbReference type="PRINTS" id="PR01036">
    <property type="entry name" value="TCRTETB"/>
</dbReference>
<feature type="transmembrane region" description="Helical" evidence="6">
    <location>
        <begin position="168"/>
        <end position="190"/>
    </location>
</feature>
<dbReference type="RefSeq" id="WP_371831002.1">
    <property type="nucleotide sequence ID" value="NZ_CAACYD010000007.1"/>
</dbReference>
<dbReference type="GO" id="GO:0005886">
    <property type="term" value="C:plasma membrane"/>
    <property type="evidence" value="ECO:0007669"/>
    <property type="project" value="UniProtKB-SubCell"/>
</dbReference>
<accession>A0ABD7V4Y7</accession>
<dbReference type="AlphaFoldDB" id="A0ABD7V4Y7"/>
<proteinExistence type="predicted"/>
<dbReference type="Gene3D" id="1.20.1250.20">
    <property type="entry name" value="MFS general substrate transporter like domains"/>
    <property type="match status" value="1"/>
</dbReference>
<feature type="transmembrane region" description="Helical" evidence="6">
    <location>
        <begin position="20"/>
        <end position="41"/>
    </location>
</feature>
<comment type="caution">
    <text evidence="8">The sequence shown here is derived from an EMBL/GenBank/DDBJ whole genome shotgun (WGS) entry which is preliminary data.</text>
</comment>
<protein>
    <submittedName>
        <fullName evidence="8">Spectinomycin tetracycline efflux pump</fullName>
    </submittedName>
</protein>
<organism evidence="8 9">
    <name type="scientific">Gordonia paraffinivorans</name>
    <dbReference type="NCBI Taxonomy" id="175628"/>
    <lineage>
        <taxon>Bacteria</taxon>
        <taxon>Bacillati</taxon>
        <taxon>Actinomycetota</taxon>
        <taxon>Actinomycetes</taxon>
        <taxon>Mycobacteriales</taxon>
        <taxon>Gordoniaceae</taxon>
        <taxon>Gordonia</taxon>
    </lineage>
</organism>
<dbReference type="CDD" id="cd17321">
    <property type="entry name" value="MFS_MMR_MDR_like"/>
    <property type="match status" value="1"/>
</dbReference>
<evidence type="ECO:0000256" key="4">
    <source>
        <dbReference type="ARBA" id="ARBA00022989"/>
    </source>
</evidence>
<dbReference type="Pfam" id="PF07690">
    <property type="entry name" value="MFS_1"/>
    <property type="match status" value="1"/>
</dbReference>
<dbReference type="InterPro" id="IPR020846">
    <property type="entry name" value="MFS_dom"/>
</dbReference>
<dbReference type="EMBL" id="CAACYD010000007">
    <property type="protein sequence ID" value="VFA89363.1"/>
    <property type="molecule type" value="Genomic_DNA"/>
</dbReference>
<evidence type="ECO:0000256" key="2">
    <source>
        <dbReference type="ARBA" id="ARBA00022448"/>
    </source>
</evidence>
<name>A0ABD7V4Y7_9ACTN</name>
<feature type="transmembrane region" description="Helical" evidence="6">
    <location>
        <begin position="336"/>
        <end position="356"/>
    </location>
</feature>
<feature type="transmembrane region" description="Helical" evidence="6">
    <location>
        <begin position="362"/>
        <end position="380"/>
    </location>
</feature>
<evidence type="ECO:0000313" key="8">
    <source>
        <dbReference type="EMBL" id="VFA89363.1"/>
    </source>
</evidence>
<evidence type="ECO:0000256" key="3">
    <source>
        <dbReference type="ARBA" id="ARBA00022692"/>
    </source>
</evidence>
<feature type="transmembrane region" description="Helical" evidence="6">
    <location>
        <begin position="85"/>
        <end position="103"/>
    </location>
</feature>
<feature type="transmembrane region" description="Helical" evidence="6">
    <location>
        <begin position="486"/>
        <end position="506"/>
    </location>
</feature>
<dbReference type="PANTHER" id="PTHR42718">
    <property type="entry name" value="MAJOR FACILITATOR SUPERFAMILY MULTIDRUG TRANSPORTER MFSC"/>
    <property type="match status" value="1"/>
</dbReference>
<keyword evidence="2" id="KW-0813">Transport</keyword>
<dbReference type="GeneID" id="60750915"/>
<sequence length="525" mass="54634">MSTTDRIDEGTAPPRSRAILAALILVAGVANINLAVANVALPDIGKDLDASSTQLNLIAVGYSLGLAASVLYFGALGDRHGRKRMLVFGMALSIPASLVAGFAPDVTVLFGARLVGGIAAGLAFPTTLAVITALWSGPKRTRAIAAWSAFGGAISALGPVMSGGLLEVFSWHSVFLVTLPLAVLALAVAWRLVPTDTGDEAAVVDNLGGVVSIVMVGALVLAINFAPDGDQRLQVYILGAIAVVAGAGFVWRQLHVRVPLFDLRIAARRTFWVAAVGGLIVFGTLMGAMFIGQQYMQNVLGYSTLAAGATILPATAAMVVVAPRSARLVQSMGSRFTLLSGYAFIVAGMVFAMFAWDENAHFWHVAVVYVFVGIGVGLAGTPASQSLTGSVPVQRAGMASSMSDLQRDLGGAILHSTLGAILTAGYAKQLHQSIEDSPQAGQVTQQTENALTKSFSSAEVLAERYPQYADEIISAARDAFVHGDKVAYGAAAGIVLLGVLIVLVFYPDHEGEKRAMAEFAAKPDL</sequence>
<dbReference type="InterPro" id="IPR011701">
    <property type="entry name" value="MFS"/>
</dbReference>
<feature type="transmembrane region" description="Helical" evidence="6">
    <location>
        <begin position="299"/>
        <end position="324"/>
    </location>
</feature>
<keyword evidence="4 6" id="KW-1133">Transmembrane helix</keyword>
<comment type="subcellular location">
    <subcellularLocation>
        <location evidence="1">Cell membrane</location>
        <topology evidence="1">Multi-pass membrane protein</topology>
    </subcellularLocation>
</comment>
<dbReference type="PANTHER" id="PTHR42718:SF9">
    <property type="entry name" value="MAJOR FACILITATOR SUPERFAMILY MULTIDRUG TRANSPORTER MFSC"/>
    <property type="match status" value="1"/>
</dbReference>